<dbReference type="AlphaFoldDB" id="A0A2S4URS1"/>
<reference evidence="1" key="1">
    <citation type="submission" date="2017-12" db="EMBL/GenBank/DDBJ databases">
        <title>Gene loss provides genomic basis for host adaptation in cereal stripe rust fungi.</title>
        <authorList>
            <person name="Xia C."/>
        </authorList>
    </citation>
    <scope>NUCLEOTIDE SEQUENCE [LARGE SCALE GENOMIC DNA]</scope>
    <source>
        <strain evidence="1">93-210</strain>
    </source>
</reference>
<evidence type="ECO:0000313" key="1">
    <source>
        <dbReference type="EMBL" id="POW00013.1"/>
    </source>
</evidence>
<comment type="caution">
    <text evidence="1">The sequence shown here is derived from an EMBL/GenBank/DDBJ whole genome shotgun (WGS) entry which is preliminary data.</text>
</comment>
<dbReference type="Proteomes" id="UP000239156">
    <property type="component" value="Unassembled WGS sequence"/>
</dbReference>
<proteinExistence type="predicted"/>
<gene>
    <name evidence="1" type="ORF">PSTT_13423</name>
</gene>
<accession>A0A2S4URS1</accession>
<name>A0A2S4URS1_9BASI</name>
<dbReference type="VEuPathDB" id="FungiDB:PSTT_13423"/>
<protein>
    <submittedName>
        <fullName evidence="1">Uncharacterized protein</fullName>
    </submittedName>
</protein>
<feature type="non-terminal residue" evidence="1">
    <location>
        <position position="1"/>
    </location>
</feature>
<dbReference type="VEuPathDB" id="FungiDB:PSHT_12908"/>
<keyword evidence="2" id="KW-1185">Reference proteome</keyword>
<evidence type="ECO:0000313" key="2">
    <source>
        <dbReference type="Proteomes" id="UP000239156"/>
    </source>
</evidence>
<organism evidence="1 2">
    <name type="scientific">Puccinia striiformis</name>
    <dbReference type="NCBI Taxonomy" id="27350"/>
    <lineage>
        <taxon>Eukaryota</taxon>
        <taxon>Fungi</taxon>
        <taxon>Dikarya</taxon>
        <taxon>Basidiomycota</taxon>
        <taxon>Pucciniomycotina</taxon>
        <taxon>Pucciniomycetes</taxon>
        <taxon>Pucciniales</taxon>
        <taxon>Pucciniaceae</taxon>
        <taxon>Puccinia</taxon>
    </lineage>
</organism>
<dbReference type="EMBL" id="PKSL01000188">
    <property type="protein sequence ID" value="POW00013.1"/>
    <property type="molecule type" value="Genomic_DNA"/>
</dbReference>
<sequence>YRPTQRSTLASIATSKPHSEMQFSSYSKMLILVSIQFGVTYALFPCKDPDHPGVHQALCARPLLPWEVPKGVPAKEIISTANKNTVVAPAVPSQGSFTCGHVLVNGRPSVERKCCLLPHHVAPNDYAIYLNSDLANNCYNG</sequence>